<dbReference type="Proteomes" id="UP000010552">
    <property type="component" value="Unassembled WGS sequence"/>
</dbReference>
<dbReference type="AlphaFoldDB" id="L5KAW5"/>
<keyword evidence="3" id="KW-1185">Reference proteome</keyword>
<accession>L5KAW5</accession>
<gene>
    <name evidence="2" type="ORF">PAL_GLEAN10008395</name>
</gene>
<evidence type="ECO:0000313" key="3">
    <source>
        <dbReference type="Proteomes" id="UP000010552"/>
    </source>
</evidence>
<evidence type="ECO:0000313" key="2">
    <source>
        <dbReference type="EMBL" id="ELK08492.1"/>
    </source>
</evidence>
<evidence type="ECO:0000256" key="1">
    <source>
        <dbReference type="SAM" id="MobiDB-lite"/>
    </source>
</evidence>
<name>L5KAW5_PTEAL</name>
<protein>
    <submittedName>
        <fullName evidence="2">Uncharacterized protein</fullName>
    </submittedName>
</protein>
<sequence>MWTNSAGRGHEPAQPQLERALALPACPVGSASGVSALGLSCLGLISHFTLLERGLEGQGVLGAPPAVPAENGMKSALPIRAPNHESRFLRPPPPRSIINVRWPVGRSCGQNPLPRLEPSGGAGGLTLTLEHGSLPETPEAVDGTGRGRVWDQLHQQAP</sequence>
<proteinExistence type="predicted"/>
<reference evidence="3" key="1">
    <citation type="journal article" date="2013" name="Science">
        <title>Comparative analysis of bat genomes provides insight into the evolution of flight and immunity.</title>
        <authorList>
            <person name="Zhang G."/>
            <person name="Cowled C."/>
            <person name="Shi Z."/>
            <person name="Huang Z."/>
            <person name="Bishop-Lilly K.A."/>
            <person name="Fang X."/>
            <person name="Wynne J.W."/>
            <person name="Xiong Z."/>
            <person name="Baker M.L."/>
            <person name="Zhao W."/>
            <person name="Tachedjian M."/>
            <person name="Zhu Y."/>
            <person name="Zhou P."/>
            <person name="Jiang X."/>
            <person name="Ng J."/>
            <person name="Yang L."/>
            <person name="Wu L."/>
            <person name="Xiao J."/>
            <person name="Feng Y."/>
            <person name="Chen Y."/>
            <person name="Sun X."/>
            <person name="Zhang Y."/>
            <person name="Marsh G.A."/>
            <person name="Crameri G."/>
            <person name="Broder C.C."/>
            <person name="Frey K.G."/>
            <person name="Wang L.F."/>
            <person name="Wang J."/>
        </authorList>
    </citation>
    <scope>NUCLEOTIDE SEQUENCE [LARGE SCALE GENOMIC DNA]</scope>
</reference>
<organism evidence="2 3">
    <name type="scientific">Pteropus alecto</name>
    <name type="common">Black flying fox</name>
    <dbReference type="NCBI Taxonomy" id="9402"/>
    <lineage>
        <taxon>Eukaryota</taxon>
        <taxon>Metazoa</taxon>
        <taxon>Chordata</taxon>
        <taxon>Craniata</taxon>
        <taxon>Vertebrata</taxon>
        <taxon>Euteleostomi</taxon>
        <taxon>Mammalia</taxon>
        <taxon>Eutheria</taxon>
        <taxon>Laurasiatheria</taxon>
        <taxon>Chiroptera</taxon>
        <taxon>Yinpterochiroptera</taxon>
        <taxon>Pteropodoidea</taxon>
        <taxon>Pteropodidae</taxon>
        <taxon>Pteropodinae</taxon>
        <taxon>Pteropus</taxon>
    </lineage>
</organism>
<dbReference type="InParanoid" id="L5KAW5"/>
<dbReference type="EMBL" id="KB030891">
    <property type="protein sequence ID" value="ELK08492.1"/>
    <property type="molecule type" value="Genomic_DNA"/>
</dbReference>
<feature type="region of interest" description="Disordered" evidence="1">
    <location>
        <begin position="115"/>
        <end position="158"/>
    </location>
</feature>